<evidence type="ECO:0000256" key="1">
    <source>
        <dbReference type="ARBA" id="ARBA00022475"/>
    </source>
</evidence>
<keyword evidence="1" id="KW-1003">Cell membrane</keyword>
<feature type="transmembrane region" description="Helical" evidence="8">
    <location>
        <begin position="102"/>
        <end position="122"/>
    </location>
</feature>
<dbReference type="SMART" id="SM00793">
    <property type="entry name" value="AgrB"/>
    <property type="match status" value="1"/>
</dbReference>
<keyword evidence="5" id="KW-0378">Hydrolase</keyword>
<evidence type="ECO:0000256" key="6">
    <source>
        <dbReference type="ARBA" id="ARBA00022989"/>
    </source>
</evidence>
<keyword evidence="10" id="KW-1185">Reference proteome</keyword>
<dbReference type="EMBL" id="JACJLL010000061">
    <property type="protein sequence ID" value="MBM6819754.1"/>
    <property type="molecule type" value="Genomic_DNA"/>
</dbReference>
<proteinExistence type="predicted"/>
<keyword evidence="6 8" id="KW-1133">Transmembrane helix</keyword>
<feature type="transmembrane region" description="Helical" evidence="8">
    <location>
        <begin position="41"/>
        <end position="66"/>
    </location>
</feature>
<dbReference type="InterPro" id="IPR006741">
    <property type="entry name" value="AgrB"/>
</dbReference>
<evidence type="ECO:0000256" key="2">
    <source>
        <dbReference type="ARBA" id="ARBA00022654"/>
    </source>
</evidence>
<keyword evidence="4 8" id="KW-0812">Transmembrane</keyword>
<keyword evidence="2" id="KW-0673">Quorum sensing</keyword>
<protein>
    <submittedName>
        <fullName evidence="9">Accessory gene regulator B family protein</fullName>
    </submittedName>
</protein>
<evidence type="ECO:0000256" key="7">
    <source>
        <dbReference type="ARBA" id="ARBA00023136"/>
    </source>
</evidence>
<feature type="transmembrane region" description="Helical" evidence="8">
    <location>
        <begin position="78"/>
        <end position="96"/>
    </location>
</feature>
<feature type="transmembrane region" description="Helical" evidence="8">
    <location>
        <begin position="142"/>
        <end position="161"/>
    </location>
</feature>
<keyword evidence="3" id="KW-0645">Protease</keyword>
<sequence>MIEKIVNCLIEDLGKHNNYNEIQIEQMKYVTKVITYELIKFTLILLIFSLLGLFKECVLISIFMIATKPFTGGYHEDSQFRCFIATLIIILFIILLSKNTNLNIISSIILNLISIFCIYNEIPIINEKMPLTRKELIKKNRVIGITNTLIFLIISIVMFNVKWLSQTIVWTCVVQVMLLFNKYKKERRE</sequence>
<reference evidence="9 10" key="1">
    <citation type="journal article" date="2021" name="Sci. Rep.">
        <title>The distribution of antibiotic resistance genes in chicken gut microbiota commensals.</title>
        <authorList>
            <person name="Juricova H."/>
            <person name="Matiasovicova J."/>
            <person name="Kubasova T."/>
            <person name="Cejkova D."/>
            <person name="Rychlik I."/>
        </authorList>
    </citation>
    <scope>NUCLEOTIDE SEQUENCE [LARGE SCALE GENOMIC DNA]</scope>
    <source>
        <strain evidence="9 10">An435</strain>
    </source>
</reference>
<name>A0ABS2FH21_9CLOT</name>
<dbReference type="Pfam" id="PF04647">
    <property type="entry name" value="AgrB"/>
    <property type="match status" value="1"/>
</dbReference>
<dbReference type="Proteomes" id="UP000767334">
    <property type="component" value="Unassembled WGS sequence"/>
</dbReference>
<evidence type="ECO:0000256" key="5">
    <source>
        <dbReference type="ARBA" id="ARBA00022801"/>
    </source>
</evidence>
<evidence type="ECO:0000256" key="3">
    <source>
        <dbReference type="ARBA" id="ARBA00022670"/>
    </source>
</evidence>
<evidence type="ECO:0000256" key="8">
    <source>
        <dbReference type="SAM" id="Phobius"/>
    </source>
</evidence>
<organism evidence="9 10">
    <name type="scientific">Clostridium saudiense</name>
    <dbReference type="NCBI Taxonomy" id="1414720"/>
    <lineage>
        <taxon>Bacteria</taxon>
        <taxon>Bacillati</taxon>
        <taxon>Bacillota</taxon>
        <taxon>Clostridia</taxon>
        <taxon>Eubacteriales</taxon>
        <taxon>Clostridiaceae</taxon>
        <taxon>Clostridium</taxon>
    </lineage>
</organism>
<evidence type="ECO:0000313" key="10">
    <source>
        <dbReference type="Proteomes" id="UP000767334"/>
    </source>
</evidence>
<evidence type="ECO:0000256" key="4">
    <source>
        <dbReference type="ARBA" id="ARBA00022692"/>
    </source>
</evidence>
<comment type="caution">
    <text evidence="9">The sequence shown here is derived from an EMBL/GenBank/DDBJ whole genome shotgun (WGS) entry which is preliminary data.</text>
</comment>
<gene>
    <name evidence="9" type="ORF">H6A19_10470</name>
</gene>
<accession>A0ABS2FH21</accession>
<dbReference type="RefSeq" id="WP_148322600.1">
    <property type="nucleotide sequence ID" value="NZ_JACJLL010000061.1"/>
</dbReference>
<keyword evidence="7 8" id="KW-0472">Membrane</keyword>
<evidence type="ECO:0000313" key="9">
    <source>
        <dbReference type="EMBL" id="MBM6819754.1"/>
    </source>
</evidence>